<dbReference type="WBParaSite" id="jg16656">
    <property type="protein sequence ID" value="jg16656"/>
    <property type="gene ID" value="jg16656"/>
</dbReference>
<keyword evidence="1" id="KW-1185">Reference proteome</keyword>
<dbReference type="AlphaFoldDB" id="A0A915D6Z0"/>
<organism evidence="1 2">
    <name type="scientific">Ditylenchus dipsaci</name>
    <dbReference type="NCBI Taxonomy" id="166011"/>
    <lineage>
        <taxon>Eukaryota</taxon>
        <taxon>Metazoa</taxon>
        <taxon>Ecdysozoa</taxon>
        <taxon>Nematoda</taxon>
        <taxon>Chromadorea</taxon>
        <taxon>Rhabditida</taxon>
        <taxon>Tylenchina</taxon>
        <taxon>Tylenchomorpha</taxon>
        <taxon>Sphaerularioidea</taxon>
        <taxon>Anguinidae</taxon>
        <taxon>Anguininae</taxon>
        <taxon>Ditylenchus</taxon>
    </lineage>
</organism>
<protein>
    <submittedName>
        <fullName evidence="2">Uncharacterized protein</fullName>
    </submittedName>
</protein>
<evidence type="ECO:0000313" key="2">
    <source>
        <dbReference type="WBParaSite" id="jg16656"/>
    </source>
</evidence>
<sequence length="80" mass="9261">MGADFNISAAAEVIEASYCMKRINGKPELESDSKSSRHVFEPGKGGFYWKKRDAAQSKKNWKIERTKVRRKHSRLCEKKE</sequence>
<reference evidence="2" key="1">
    <citation type="submission" date="2022-11" db="UniProtKB">
        <authorList>
            <consortium name="WormBaseParasite"/>
        </authorList>
    </citation>
    <scope>IDENTIFICATION</scope>
</reference>
<name>A0A915D6Z0_9BILA</name>
<proteinExistence type="predicted"/>
<accession>A0A915D6Z0</accession>
<dbReference type="Proteomes" id="UP000887574">
    <property type="component" value="Unplaced"/>
</dbReference>
<evidence type="ECO:0000313" key="1">
    <source>
        <dbReference type="Proteomes" id="UP000887574"/>
    </source>
</evidence>